<dbReference type="EMBL" id="SODA01000039">
    <property type="protein sequence ID" value="TDV97964.1"/>
    <property type="molecule type" value="Genomic_DNA"/>
</dbReference>
<dbReference type="AlphaFoldDB" id="A0A4R7YQG5"/>
<accession>A0A4R7YQG5</accession>
<protein>
    <submittedName>
        <fullName evidence="1">Uncharacterized protein</fullName>
    </submittedName>
</protein>
<comment type="caution">
    <text evidence="1">The sequence shown here is derived from an EMBL/GenBank/DDBJ whole genome shotgun (WGS) entry which is preliminary data.</text>
</comment>
<dbReference type="RefSeq" id="WP_166668566.1">
    <property type="nucleotide sequence ID" value="NZ_QLME01000036.1"/>
</dbReference>
<gene>
    <name evidence="1" type="ORF">C8C77_13927</name>
</gene>
<evidence type="ECO:0000313" key="2">
    <source>
        <dbReference type="Proteomes" id="UP000294697"/>
    </source>
</evidence>
<sequence>MENKKDQFIEMFNELYDHLKEVNDWDTSFYRIIAEKASPMIMGGDESAILIFSQYGN</sequence>
<name>A0A4R7YQG5_9FIRM</name>
<dbReference type="Proteomes" id="UP000294697">
    <property type="component" value="Unassembled WGS sequence"/>
</dbReference>
<proteinExistence type="predicted"/>
<evidence type="ECO:0000313" key="1">
    <source>
        <dbReference type="EMBL" id="TDV97964.1"/>
    </source>
</evidence>
<reference evidence="1 2" key="1">
    <citation type="submission" date="2019-03" db="EMBL/GenBank/DDBJ databases">
        <title>Subsurface microbial communities from deep shales in Ohio and West Virginia, USA.</title>
        <authorList>
            <person name="Wrighton K."/>
        </authorList>
    </citation>
    <scope>NUCLEOTIDE SEQUENCE [LARGE SCALE GENOMIC DNA]</scope>
    <source>
        <strain evidence="1 2">MSL9.2</strain>
    </source>
</reference>
<organism evidence="1 2">
    <name type="scientific">Halanaerobium saccharolyticum</name>
    <dbReference type="NCBI Taxonomy" id="43595"/>
    <lineage>
        <taxon>Bacteria</taxon>
        <taxon>Bacillati</taxon>
        <taxon>Bacillota</taxon>
        <taxon>Clostridia</taxon>
        <taxon>Halanaerobiales</taxon>
        <taxon>Halanaerobiaceae</taxon>
        <taxon>Halanaerobium</taxon>
    </lineage>
</organism>